<protein>
    <recommendedName>
        <fullName evidence="1">Reverse transcriptase domain-containing protein</fullName>
    </recommendedName>
</protein>
<dbReference type="PANTHER" id="PTHR31635">
    <property type="entry name" value="REVERSE TRANSCRIPTASE DOMAIN-CONTAINING PROTEIN-RELATED"/>
    <property type="match status" value="1"/>
</dbReference>
<dbReference type="Proteomes" id="UP000472273">
    <property type="component" value="Unplaced"/>
</dbReference>
<dbReference type="GeneTree" id="ENSGT01150000286916"/>
<feature type="domain" description="Reverse transcriptase" evidence="1">
    <location>
        <begin position="337"/>
        <end position="611"/>
    </location>
</feature>
<dbReference type="Ensembl" id="ENSPTXT00000019416.1">
    <property type="protein sequence ID" value="ENSPTXP00000018848.1"/>
    <property type="gene ID" value="ENSPTXG00000012985.1"/>
</dbReference>
<organism evidence="2 3">
    <name type="scientific">Pseudonaja textilis</name>
    <name type="common">Eastern brown snake</name>
    <dbReference type="NCBI Taxonomy" id="8673"/>
    <lineage>
        <taxon>Eukaryota</taxon>
        <taxon>Metazoa</taxon>
        <taxon>Chordata</taxon>
        <taxon>Craniata</taxon>
        <taxon>Vertebrata</taxon>
        <taxon>Euteleostomi</taxon>
        <taxon>Lepidosauria</taxon>
        <taxon>Squamata</taxon>
        <taxon>Bifurcata</taxon>
        <taxon>Unidentata</taxon>
        <taxon>Episquamata</taxon>
        <taxon>Toxicofera</taxon>
        <taxon>Serpentes</taxon>
        <taxon>Colubroidea</taxon>
        <taxon>Elapidae</taxon>
        <taxon>Hydrophiinae</taxon>
        <taxon>Pseudonaja</taxon>
    </lineage>
</organism>
<dbReference type="AlphaFoldDB" id="A0A670ZAD8"/>
<reference evidence="2" key="1">
    <citation type="submission" date="2025-08" db="UniProtKB">
        <authorList>
            <consortium name="Ensembl"/>
        </authorList>
    </citation>
    <scope>IDENTIFICATION</scope>
</reference>
<name>A0A670ZAD8_PSETE</name>
<evidence type="ECO:0000313" key="2">
    <source>
        <dbReference type="Ensembl" id="ENSPTXP00000018848.1"/>
    </source>
</evidence>
<keyword evidence="3" id="KW-1185">Reference proteome</keyword>
<dbReference type="PROSITE" id="PS50878">
    <property type="entry name" value="RT_POL"/>
    <property type="match status" value="1"/>
</dbReference>
<evidence type="ECO:0000313" key="3">
    <source>
        <dbReference type="Proteomes" id="UP000472273"/>
    </source>
</evidence>
<dbReference type="OMA" id="SAMENQC"/>
<dbReference type="Pfam" id="PF00078">
    <property type="entry name" value="RVT_1"/>
    <property type="match status" value="2"/>
</dbReference>
<reference evidence="2" key="2">
    <citation type="submission" date="2025-09" db="UniProtKB">
        <authorList>
            <consortium name="Ensembl"/>
        </authorList>
    </citation>
    <scope>IDENTIFICATION</scope>
</reference>
<dbReference type="SUPFAM" id="SSF56672">
    <property type="entry name" value="DNA/RNA polymerases"/>
    <property type="match status" value="1"/>
</dbReference>
<dbReference type="InterPro" id="IPR000477">
    <property type="entry name" value="RT_dom"/>
</dbReference>
<accession>A0A670ZAD8</accession>
<dbReference type="PANTHER" id="PTHR31635:SF196">
    <property type="entry name" value="REVERSE TRANSCRIPTASE DOMAIN-CONTAINING PROTEIN-RELATED"/>
    <property type="match status" value="1"/>
</dbReference>
<sequence>QYKKKMLWHNVENVIRQLKPSLFIGPDGLCLSTAIAEPLSIIFEKSFRTSSLPKLWSQATVIPIFKKGDPSLVENYRPISLCCGTCKAIDSIINQSIILHLETNNLLSNKQFGFRKKLSCNLQLLHCKNIWTTQLDQGKAIDAIYIDFCKVFDSVVHDKLLLKLKSYGISGQLHNWIETFLSHRQQMVKIGNKIEVSLRRSKQNYFEHANKPGRWLSYKLKKEKEKRLIHQLIDEKGIPQHEIEKKKDIILNYFQRLYKKEEINEDKIRTYLENTNDKTIGEGDKELLNKDITWSELKSAMENQCNNKSPGPDGIPVELYKATIDLVGPLMLEVFNEVLLAAKMPDSWREALIALIPKEDVDARYINNYRPISLLNADYKLFTSIIANRVKQVLNLYIHEDQNGFLPFRQIKNNLRTVIDVLEYYEAHPEKQFTLMFLDAEKAFDNLHWHFLIQKIYNMNLGTKFENIITTIYNTQQANILINGEQTGPLSIEKGVRQGCPLSPLLFIFALESLLTRIRQNSEIQGVRVKAEEYKLQAFADDMVFFLEDPMEKGHNLIKELEQYGSVAGLKINRNKTKLLTKNLTENQRKELEKTMGIQATKKVKYLGIWLTPHSKSLKENNYDKLLQQIKKDLESWNKLQLSLLGRIATIKMNILPKLLYLFQTIPIKLPKNFFDDINKVTLKFIWQGKKARISIKALQDAKSRGGLALPNWELYYWAANLLWLKDWVNLRNKRTLVLEGHDLQRGWHAFLWDVGKTKQAYFHRHLIRDSLLTNWKKICKKHYLKIPIWLSTMEAMVHPNNLDITKTTKYKDLLDPLGKLRTRQDLQEQGFKIDQWLYIQIHSRYKQDIKEFGIYSKLQHLDKILLGSNKKNISKFYKYLLEVELEQEIVKGNMIMWSRNIGRSITLTEWEKIWNRIIKITKSVAYKENMYKMLYRWHLSPSRLAKMNTNSSPKCWKCKNIEGTYFHMWWTCKEAQKYWQKIRKWLEEITKEQIEYKPEFFLLGISDKHFPKKTKYIIIHILTAARLAFAQCWKSSCLPTDQLVIQKICDCAEMDNLTIALKNKESSAFDNNWNAWYNWSSIIFKKVYYVFQGIWAEGILVQLN</sequence>
<dbReference type="InterPro" id="IPR043502">
    <property type="entry name" value="DNA/RNA_pol_sf"/>
</dbReference>
<dbReference type="CDD" id="cd01650">
    <property type="entry name" value="RT_nLTR_like"/>
    <property type="match status" value="1"/>
</dbReference>
<proteinExistence type="predicted"/>
<evidence type="ECO:0000259" key="1">
    <source>
        <dbReference type="PROSITE" id="PS50878"/>
    </source>
</evidence>